<reference evidence="5" key="1">
    <citation type="journal article" date="2019" name="Int. J. Syst. Evol. Microbiol.">
        <title>The Global Catalogue of Microorganisms (GCM) 10K type strain sequencing project: providing services to taxonomists for standard genome sequencing and annotation.</title>
        <authorList>
            <consortium name="The Broad Institute Genomics Platform"/>
            <consortium name="The Broad Institute Genome Sequencing Center for Infectious Disease"/>
            <person name="Wu L."/>
            <person name="Ma J."/>
        </authorList>
    </citation>
    <scope>NUCLEOTIDE SEQUENCE [LARGE SCALE GENOMIC DNA]</scope>
    <source>
        <strain evidence="5">JCM 10696</strain>
    </source>
</reference>
<evidence type="ECO:0000313" key="4">
    <source>
        <dbReference type="EMBL" id="GAA0962575.1"/>
    </source>
</evidence>
<dbReference type="CDD" id="cd05300">
    <property type="entry name" value="2-Hacid_dh_1"/>
    <property type="match status" value="1"/>
</dbReference>
<dbReference type="SUPFAM" id="SSF51735">
    <property type="entry name" value="NAD(P)-binding Rossmann-fold domains"/>
    <property type="match status" value="1"/>
</dbReference>
<evidence type="ECO:0000259" key="3">
    <source>
        <dbReference type="Pfam" id="PF02826"/>
    </source>
</evidence>
<dbReference type="Gene3D" id="3.40.50.720">
    <property type="entry name" value="NAD(P)-binding Rossmann-like Domain"/>
    <property type="match status" value="2"/>
</dbReference>
<gene>
    <name evidence="4" type="ORF">GCM10009550_56790</name>
</gene>
<accession>A0ABP4CCC6</accession>
<feature type="domain" description="D-isomer specific 2-hydroxyacid dehydrogenase NAD-binding" evidence="3">
    <location>
        <begin position="131"/>
        <end position="302"/>
    </location>
</feature>
<keyword evidence="2" id="KW-0520">NAD</keyword>
<organism evidence="4 5">
    <name type="scientific">Actinocorallia libanotica</name>
    <dbReference type="NCBI Taxonomy" id="46162"/>
    <lineage>
        <taxon>Bacteria</taxon>
        <taxon>Bacillati</taxon>
        <taxon>Actinomycetota</taxon>
        <taxon>Actinomycetes</taxon>
        <taxon>Streptosporangiales</taxon>
        <taxon>Thermomonosporaceae</taxon>
        <taxon>Actinocorallia</taxon>
    </lineage>
</organism>
<evidence type="ECO:0000256" key="2">
    <source>
        <dbReference type="ARBA" id="ARBA00023027"/>
    </source>
</evidence>
<dbReference type="PANTHER" id="PTHR43333">
    <property type="entry name" value="2-HACID_DH_C DOMAIN-CONTAINING PROTEIN"/>
    <property type="match status" value="1"/>
</dbReference>
<dbReference type="SUPFAM" id="SSF52283">
    <property type="entry name" value="Formate/glycerate dehydrogenase catalytic domain-like"/>
    <property type="match status" value="1"/>
</dbReference>
<dbReference type="RefSeq" id="WP_344244063.1">
    <property type="nucleotide sequence ID" value="NZ_BAAAHH010000028.1"/>
</dbReference>
<protein>
    <submittedName>
        <fullName evidence="4">2-hydroxyacid dehydrogenase</fullName>
    </submittedName>
</protein>
<dbReference type="InterPro" id="IPR006140">
    <property type="entry name" value="D-isomer_DH_NAD-bd"/>
</dbReference>
<name>A0ABP4CCC6_9ACTN</name>
<dbReference type="Proteomes" id="UP001500665">
    <property type="component" value="Unassembled WGS sequence"/>
</dbReference>
<keyword evidence="1" id="KW-0560">Oxidoreductase</keyword>
<comment type="caution">
    <text evidence="4">The sequence shown here is derived from an EMBL/GenBank/DDBJ whole genome shotgun (WGS) entry which is preliminary data.</text>
</comment>
<proteinExistence type="predicted"/>
<sequence>MNAAITGAALLYPGRLHADGAEGPALERLRARHPGVEFHRAPYDAEAALAAGSAPSGLTAEVVAALGRAEAVLCLDLPEPVLKLAPRLRWVQSAATGVERLPLAALRAAGVVVSNAAGTAAPEIAEFVLARILEDRKRLPELAALAAERAWRPVYGAGLSGVPLGLVGFGAINRRVARLAAAFGMEVHVCRRRGGPPPEGVRRVHPLPELNTMLARCEIVVAALPETPETIGILGREALAALPRGALLLNVGRGSAVDEPALLDALARGSLRAALDVAAREPLPPGDPLWDAPGVRISAHCSSVPSAGVERVLELFGDGLSRWEAGEAPTHQI</sequence>
<dbReference type="InterPro" id="IPR036291">
    <property type="entry name" value="NAD(P)-bd_dom_sf"/>
</dbReference>
<dbReference type="PANTHER" id="PTHR43333:SF1">
    <property type="entry name" value="D-ISOMER SPECIFIC 2-HYDROXYACID DEHYDROGENASE NAD-BINDING DOMAIN-CONTAINING PROTEIN"/>
    <property type="match status" value="1"/>
</dbReference>
<evidence type="ECO:0000313" key="5">
    <source>
        <dbReference type="Proteomes" id="UP001500665"/>
    </source>
</evidence>
<dbReference type="Pfam" id="PF02826">
    <property type="entry name" value="2-Hacid_dh_C"/>
    <property type="match status" value="1"/>
</dbReference>
<dbReference type="EMBL" id="BAAAHH010000028">
    <property type="protein sequence ID" value="GAA0962575.1"/>
    <property type="molecule type" value="Genomic_DNA"/>
</dbReference>
<keyword evidence="5" id="KW-1185">Reference proteome</keyword>
<evidence type="ECO:0000256" key="1">
    <source>
        <dbReference type="ARBA" id="ARBA00023002"/>
    </source>
</evidence>